<evidence type="ECO:0000313" key="2">
    <source>
        <dbReference type="EMBL" id="XBO69347.1"/>
    </source>
</evidence>
<name>A0AAU7KCG8_9GAMM</name>
<dbReference type="RefSeq" id="WP_348826571.1">
    <property type="nucleotide sequence ID" value="NZ_CP098827.1"/>
</dbReference>
<dbReference type="AlphaFoldDB" id="A0AAU7KCG8"/>
<reference evidence="2" key="1">
    <citation type="submission" date="2022-06" db="EMBL/GenBank/DDBJ databases">
        <title>A novel DMS-producing enzyme.</title>
        <authorList>
            <person name="Zhang Y."/>
        </authorList>
    </citation>
    <scope>NUCLEOTIDE SEQUENCE</scope>
    <source>
        <strain evidence="2">RT37</strain>
    </source>
</reference>
<accession>A0AAU7KCG8</accession>
<feature type="domain" description="Knr4/Smi1-like" evidence="1">
    <location>
        <begin position="47"/>
        <end position="174"/>
    </location>
</feature>
<dbReference type="InterPro" id="IPR037883">
    <property type="entry name" value="Knr4/Smi1-like_sf"/>
</dbReference>
<dbReference type="SUPFAM" id="SSF160631">
    <property type="entry name" value="SMI1/KNR4-like"/>
    <property type="match status" value="1"/>
</dbReference>
<dbReference type="InterPro" id="IPR018958">
    <property type="entry name" value="Knr4/Smi1-like_dom"/>
</dbReference>
<evidence type="ECO:0000259" key="1">
    <source>
        <dbReference type="Pfam" id="PF09346"/>
    </source>
</evidence>
<organism evidence="2">
    <name type="scientific">Halomonas sp. RT37</name>
    <dbReference type="NCBI Taxonomy" id="2950872"/>
    <lineage>
        <taxon>Bacteria</taxon>
        <taxon>Pseudomonadati</taxon>
        <taxon>Pseudomonadota</taxon>
        <taxon>Gammaproteobacteria</taxon>
        <taxon>Oceanospirillales</taxon>
        <taxon>Halomonadaceae</taxon>
        <taxon>Halomonas</taxon>
    </lineage>
</organism>
<dbReference type="Pfam" id="PF09346">
    <property type="entry name" value="SMI1_KNR4"/>
    <property type="match status" value="1"/>
</dbReference>
<gene>
    <name evidence="2" type="ORF">NFG58_11965</name>
</gene>
<protein>
    <submittedName>
        <fullName evidence="2">SMI1/KNR4 family protein</fullName>
    </submittedName>
</protein>
<dbReference type="EMBL" id="CP098827">
    <property type="protein sequence ID" value="XBO69347.1"/>
    <property type="molecule type" value="Genomic_DNA"/>
</dbReference>
<sequence>MTRRQQSMRCCKKELSSPDVVDGKAYFVFPECGNVREIENYRVCSAEEALSYFEKKYGFLIPKEYVNLLKLEEAKIVKLPPCNNEALKCYLGEGFYEVGTFPNLDPNAENSIFSSMSSGREWGLPKPYVPLEGDGHTWLALDYSDSLTDPKVIATETDDGNSLVVANTFNEFVSSLLQYEEVYDLEGNIIYSD</sequence>
<proteinExistence type="predicted"/>
<dbReference type="Gene3D" id="3.40.1580.10">
    <property type="entry name" value="SMI1/KNR4-like"/>
    <property type="match status" value="1"/>
</dbReference>